<dbReference type="RefSeq" id="WP_150764394.1">
    <property type="nucleotide sequence ID" value="NZ_CABVHW010000005.1"/>
</dbReference>
<evidence type="ECO:0000313" key="2">
    <source>
        <dbReference type="EMBL" id="VVN93135.1"/>
    </source>
</evidence>
<protein>
    <submittedName>
        <fullName evidence="2">Uncharacterized protein</fullName>
    </submittedName>
</protein>
<dbReference type="Pfam" id="PF19554">
    <property type="entry name" value="DUF6077"/>
    <property type="match status" value="1"/>
</dbReference>
<feature type="transmembrane region" description="Helical" evidence="1">
    <location>
        <begin position="6"/>
        <end position="25"/>
    </location>
</feature>
<gene>
    <name evidence="2" type="ORF">PS710_02047</name>
</gene>
<feature type="transmembrane region" description="Helical" evidence="1">
    <location>
        <begin position="349"/>
        <end position="370"/>
    </location>
</feature>
<reference evidence="2 3" key="1">
    <citation type="submission" date="2019-09" db="EMBL/GenBank/DDBJ databases">
        <authorList>
            <person name="Chandra G."/>
            <person name="Truman W A."/>
        </authorList>
    </citation>
    <scope>NUCLEOTIDE SEQUENCE [LARGE SCALE GENOMIC DNA]</scope>
    <source>
        <strain evidence="2">PS710</strain>
    </source>
</reference>
<dbReference type="EMBL" id="CABVHW010000005">
    <property type="protein sequence ID" value="VVN93135.1"/>
    <property type="molecule type" value="Genomic_DNA"/>
</dbReference>
<accession>A0A5E7BNA2</accession>
<name>A0A5E7BNA2_PSEFL</name>
<feature type="transmembrane region" description="Helical" evidence="1">
    <location>
        <begin position="304"/>
        <end position="337"/>
    </location>
</feature>
<evidence type="ECO:0000256" key="1">
    <source>
        <dbReference type="SAM" id="Phobius"/>
    </source>
</evidence>
<feature type="transmembrane region" description="Helical" evidence="1">
    <location>
        <begin position="279"/>
        <end position="298"/>
    </location>
</feature>
<feature type="transmembrane region" description="Helical" evidence="1">
    <location>
        <begin position="450"/>
        <end position="472"/>
    </location>
</feature>
<evidence type="ECO:0000313" key="3">
    <source>
        <dbReference type="Proteomes" id="UP000381093"/>
    </source>
</evidence>
<keyword evidence="1" id="KW-1133">Transmembrane helix</keyword>
<dbReference type="InterPro" id="IPR045723">
    <property type="entry name" value="DUF6077"/>
</dbReference>
<keyword evidence="1" id="KW-0812">Transmembrane</keyword>
<proteinExistence type="predicted"/>
<dbReference type="AlphaFoldDB" id="A0A5E7BNA2"/>
<feature type="transmembrane region" description="Helical" evidence="1">
    <location>
        <begin position="32"/>
        <end position="50"/>
    </location>
</feature>
<feature type="transmembrane region" description="Helical" evidence="1">
    <location>
        <begin position="479"/>
        <end position="498"/>
    </location>
</feature>
<feature type="transmembrane region" description="Helical" evidence="1">
    <location>
        <begin position="424"/>
        <end position="444"/>
    </location>
</feature>
<keyword evidence="1" id="KW-0472">Membrane</keyword>
<organism evidence="2 3">
    <name type="scientific">Pseudomonas fluorescens</name>
    <dbReference type="NCBI Taxonomy" id="294"/>
    <lineage>
        <taxon>Bacteria</taxon>
        <taxon>Pseudomonadati</taxon>
        <taxon>Pseudomonadota</taxon>
        <taxon>Gammaproteobacteria</taxon>
        <taxon>Pseudomonadales</taxon>
        <taxon>Pseudomonadaceae</taxon>
        <taxon>Pseudomonas</taxon>
    </lineage>
</organism>
<feature type="transmembrane region" description="Helical" evidence="1">
    <location>
        <begin position="76"/>
        <end position="109"/>
    </location>
</feature>
<feature type="transmembrane region" description="Helical" evidence="1">
    <location>
        <begin position="130"/>
        <end position="149"/>
    </location>
</feature>
<dbReference type="Proteomes" id="UP000381093">
    <property type="component" value="Unassembled WGS sequence"/>
</dbReference>
<sequence>MHKLLAFFLVFFAGWTLSSHIAVVFQFSLKNLLILAPFIIGTMFTAYNYLNRPDSNTISQNYGTHENSLENFKTSYAPVIFLFITCATLKFSWIIFCIMSSSFFIYLFFKNTTKNIETTKLGIIQQKTRSSFLLNLILIVSAITLTMAINRPDLDDAFYVAVSAFTSAHPDQPILTADPMFGDRFPLIFPSYKFASFEILEAAVAYIFDLPAMVVTYIIFPPVLALITVSSIILLSREYLPARWKLMSLLYFSLIIFLGETHRAPANMMFVRLFQGKAAYLSIIVPAIFYLTGQYFSHANKKPYIFLLCCIQIAAIGLTNFGMLAAPLAALGAIASNYPKFIFKKRREILSAISPLLIPIPYLLTVAMQYNTGHTVISSETETAHQVWTSVFGERQQFLVALLLLLGPLLATDRITRWRLSVPVFILLALYLNPFLSSIISKYVTTPPVYWRVVWSLPILAFAAAAITLLISRLKDEPTSLPLIAAASVIFYLIIYSADENSLRKENIGEIGKFAALKVDPTDLEVAKVAVQMSFGSCKILAPDDISGVISRFEIHPPLIGVRGIYLQMLADYIETPELEARQTAINFASSDALPSRENLQRALSSLDVGTIVIANQNASIEKNELLSRNNYIKKFNTGRYTIWSKPCSTYELFQ</sequence>
<feature type="transmembrane region" description="Helical" evidence="1">
    <location>
        <begin position="215"/>
        <end position="236"/>
    </location>
</feature>